<dbReference type="RefSeq" id="WP_220610031.1">
    <property type="nucleotide sequence ID" value="NZ_CP080598.1"/>
</dbReference>
<dbReference type="InterPro" id="IPR000305">
    <property type="entry name" value="GIY-YIG_endonuc"/>
</dbReference>
<dbReference type="EMBL" id="CP080598">
    <property type="protein sequence ID" value="QYX32068.1"/>
    <property type="molecule type" value="Genomic_DNA"/>
</dbReference>
<dbReference type="CDD" id="cd00719">
    <property type="entry name" value="GIY-YIG_SF"/>
    <property type="match status" value="1"/>
</dbReference>
<gene>
    <name evidence="2" type="ORF">K2F26_01130</name>
</gene>
<proteinExistence type="predicted"/>
<feature type="domain" description="GIY-YIG" evidence="1">
    <location>
        <begin position="31"/>
        <end position="106"/>
    </location>
</feature>
<name>A0ABX8X086_9CYAN</name>
<dbReference type="Pfam" id="PF01541">
    <property type="entry name" value="GIY-YIG"/>
    <property type="match status" value="1"/>
</dbReference>
<dbReference type="Proteomes" id="UP000826540">
    <property type="component" value="Chromosome"/>
</dbReference>
<sequence>METVKTFLMIEKINISELPSLSLLEKDHFPNCAAIYFVYDSKDQIIYIGRTVNLSERWKVHHRFNQLKRFNRKNPIRIAWLSCSKQENLAQLENQFINLYKPPLNWSKVIVPIRKITPAETALQQSLYQLAKFNVMIVGFDTILDEEPPTIYLVYPVYGRTGFSGSIRTALKNINKKASSLKWKEYKTYPKSSGKFGFWQTEYNGLRIDLSPFDNLVYFMENSSRQTLAGIELMAFSSEQLELILDKNEEDENTSGLEALEDDPIPVENVYKKQPINDRVKNTVEVEPWEELEPMGEGEVRVMTRQFVYVDNVEIEVCTNDNGKHFVRHNLYWWIMHNTKNPDPEYNCIIKNFQNAVERLPNIRWSGYRYRFETIRFSKDDVEVENVVLLPLAMFEDLMKDQSTVSLNSSVLEEIQKGEYKSKPNDSMRLKLFVWLQSNFLSSLLQTNNSQ</sequence>
<organism evidence="2 3">
    <name type="scientific">Sphaerospermopsis torques-reginae ITEP-024</name>
    <dbReference type="NCBI Taxonomy" id="984208"/>
    <lineage>
        <taxon>Bacteria</taxon>
        <taxon>Bacillati</taxon>
        <taxon>Cyanobacteriota</taxon>
        <taxon>Cyanophyceae</taxon>
        <taxon>Nostocales</taxon>
        <taxon>Aphanizomenonaceae</taxon>
        <taxon>Sphaerospermopsis</taxon>
        <taxon>Sphaerospermopsis torques-reginae</taxon>
    </lineage>
</organism>
<dbReference type="SMART" id="SM00465">
    <property type="entry name" value="GIYc"/>
    <property type="match status" value="1"/>
</dbReference>
<accession>A0ABX8X086</accession>
<dbReference type="SUPFAM" id="SSF82771">
    <property type="entry name" value="GIY-YIG endonuclease"/>
    <property type="match status" value="1"/>
</dbReference>
<protein>
    <submittedName>
        <fullName evidence="2">GIY-YIG nuclease family protein</fullName>
    </submittedName>
</protein>
<dbReference type="InterPro" id="IPR035901">
    <property type="entry name" value="GIY-YIG_endonuc_sf"/>
</dbReference>
<reference evidence="2 3" key="1">
    <citation type="journal article" date="2022" name="J. Am. Chem. Soc.">
        <title>Biosynthesis of Guanitoxin Enables Global Environmental Detection in Freshwater Cyanobacteria.</title>
        <authorList>
            <person name="Lima S.T."/>
            <person name="Fallon T.R."/>
            <person name="Cordoza J.L."/>
            <person name="Chekan J.R."/>
            <person name="Delbaje E."/>
            <person name="Hopiavuori A.R."/>
            <person name="Alvarenga D.O."/>
            <person name="Wood S.M."/>
            <person name="Luhavaya H."/>
            <person name="Baumgartner J.T."/>
            <person name="Dorr F.A."/>
            <person name="Etchegaray A."/>
            <person name="Pinto E."/>
            <person name="McKinnie S.M.K."/>
            <person name="Fiore M.F."/>
            <person name="Moore B.S."/>
        </authorList>
    </citation>
    <scope>NUCLEOTIDE SEQUENCE [LARGE SCALE GENOMIC DNA]</scope>
    <source>
        <strain evidence="2 3">ITEP-024</strain>
    </source>
</reference>
<dbReference type="PROSITE" id="PS50164">
    <property type="entry name" value="GIY_YIG"/>
    <property type="match status" value="1"/>
</dbReference>
<dbReference type="Gene3D" id="3.40.1440.10">
    <property type="entry name" value="GIY-YIG endonuclease"/>
    <property type="match status" value="1"/>
</dbReference>
<evidence type="ECO:0000313" key="3">
    <source>
        <dbReference type="Proteomes" id="UP000826540"/>
    </source>
</evidence>
<evidence type="ECO:0000259" key="1">
    <source>
        <dbReference type="PROSITE" id="PS50164"/>
    </source>
</evidence>
<keyword evidence="3" id="KW-1185">Reference proteome</keyword>
<evidence type="ECO:0000313" key="2">
    <source>
        <dbReference type="EMBL" id="QYX32068.1"/>
    </source>
</evidence>